<dbReference type="KEGG" id="dia:Dtpsy_2539"/>
<evidence type="ECO:0000256" key="4">
    <source>
        <dbReference type="SAM" id="SignalP"/>
    </source>
</evidence>
<feature type="compositionally biased region" description="Polar residues" evidence="3">
    <location>
        <begin position="913"/>
        <end position="932"/>
    </location>
</feature>
<dbReference type="Proteomes" id="UP000000450">
    <property type="component" value="Chromosome"/>
</dbReference>
<gene>
    <name evidence="6" type="ordered locus">Dtpsy_2539</name>
</gene>
<feature type="region of interest" description="Disordered" evidence="3">
    <location>
        <begin position="1171"/>
        <end position="1205"/>
    </location>
</feature>
<dbReference type="RefSeq" id="WP_015913907.1">
    <property type="nucleotide sequence ID" value="NC_011992.1"/>
</dbReference>
<evidence type="ECO:0000256" key="2">
    <source>
        <dbReference type="ARBA" id="ARBA00022837"/>
    </source>
</evidence>
<dbReference type="Pfam" id="PF05567">
    <property type="entry name" value="T4P_PilY1"/>
    <property type="match status" value="1"/>
</dbReference>
<feature type="compositionally biased region" description="Polar residues" evidence="3">
    <location>
        <begin position="469"/>
        <end position="480"/>
    </location>
</feature>
<feature type="region of interest" description="Disordered" evidence="3">
    <location>
        <begin position="911"/>
        <end position="949"/>
    </location>
</feature>
<feature type="signal peptide" evidence="4">
    <location>
        <begin position="1"/>
        <end position="31"/>
    </location>
</feature>
<reference evidence="6 7" key="1">
    <citation type="journal article" date="2010" name="J. Bacteriol.">
        <title>Completed genome sequence of the anaerobic iron-oxidizing bacterium Acidovorax ebreus strain TPSY.</title>
        <authorList>
            <person name="Byrne-Bailey K.G."/>
            <person name="Weber K.A."/>
            <person name="Chair A.H."/>
            <person name="Bose S."/>
            <person name="Knox T."/>
            <person name="Spanbauer T.L."/>
            <person name="Chertkov O."/>
            <person name="Coates J.D."/>
        </authorList>
    </citation>
    <scope>NUCLEOTIDE SEQUENCE [LARGE SCALE GENOMIC DNA]</scope>
    <source>
        <strain evidence="6 7">TPSY</strain>
    </source>
</reference>
<evidence type="ECO:0000256" key="1">
    <source>
        <dbReference type="ARBA" id="ARBA00022723"/>
    </source>
</evidence>
<dbReference type="AlphaFoldDB" id="A0A9J9QA87"/>
<keyword evidence="4" id="KW-0732">Signal</keyword>
<name>A0A9J9QA87_ACIET</name>
<organism evidence="6 7">
    <name type="scientific">Acidovorax ebreus (strain TPSY)</name>
    <name type="common">Diaphorobacter sp. (strain TPSY)</name>
    <dbReference type="NCBI Taxonomy" id="535289"/>
    <lineage>
        <taxon>Bacteria</taxon>
        <taxon>Pseudomonadati</taxon>
        <taxon>Pseudomonadota</taxon>
        <taxon>Betaproteobacteria</taxon>
        <taxon>Burkholderiales</taxon>
        <taxon>Comamonadaceae</taxon>
        <taxon>Diaphorobacter</taxon>
    </lineage>
</organism>
<dbReference type="InterPro" id="IPR008707">
    <property type="entry name" value="B-propeller_PilY1"/>
</dbReference>
<feature type="chain" id="PRO_5039915078" evidence="4">
    <location>
        <begin position="32"/>
        <end position="1205"/>
    </location>
</feature>
<dbReference type="GO" id="GO:0046872">
    <property type="term" value="F:metal ion binding"/>
    <property type="evidence" value="ECO:0007669"/>
    <property type="project" value="UniProtKB-KW"/>
</dbReference>
<evidence type="ECO:0000313" key="6">
    <source>
        <dbReference type="EMBL" id="ACM33974.1"/>
    </source>
</evidence>
<proteinExistence type="predicted"/>
<keyword evidence="7" id="KW-1185">Reference proteome</keyword>
<feature type="region of interest" description="Disordered" evidence="3">
    <location>
        <begin position="459"/>
        <end position="480"/>
    </location>
</feature>
<feature type="domain" description="PilY1 beta-propeller" evidence="5">
    <location>
        <begin position="629"/>
        <end position="1000"/>
    </location>
</feature>
<evidence type="ECO:0000256" key="3">
    <source>
        <dbReference type="SAM" id="MobiDB-lite"/>
    </source>
</evidence>
<evidence type="ECO:0000313" key="7">
    <source>
        <dbReference type="Proteomes" id="UP000000450"/>
    </source>
</evidence>
<evidence type="ECO:0000259" key="5">
    <source>
        <dbReference type="Pfam" id="PF05567"/>
    </source>
</evidence>
<sequence length="1205" mass="130543">MTFHAPSHTRFKKTLLASLIGAALAPHTALALDFAQAPPGTVEPYVAPNVILSLDDSGSMNTADMTLPGVLRDPSRPYCNRTGGCSGGNAYNPWVTAPQTLTRTKVLADALKDTFSDTALLPNGKIRMAWQSMNNSTTGSGLTLSDLGTAAATNGTSHNMMRVLDATHRANFIAYANKYSASGNTPTHRMVQRADDYMRATPHQNGPWADVPGTKLADAKNDNKPLGCRRNYHILLTDGGWNQYVQSTTPLNYDNRTSPDLPNGKPYTATAQTRLYRDSEDFTTIADWAFQSWANPLRPATDLHGKVSPLPEYDNAPASETITNRVTKTTATLEKFWNPKYDPADWAHMVTFTIGFSTDALPQKNYSLNKDGTSVTDQGAITAPTTLLPYGDDGNLADYANGTYTWRAYGGSSTGTTVTSTRDRGHDMWHAALNGRGRFYAVEKGEDLKEAFRQIVRTINAETEPDRGSTATSGSNASQNDVGIFTASYVPKEGWRGAVSSETFKSDDGTTVQAWDGKTTADKLDDTAFNVTNRLVLTWNDDIPSGSTAEVGGRPFKWTSGNTNLSADQKVLLTATGTNGGPSGTAGADGNNRVNYLRGVRDLECPDAGCTTDKPFRKRWSRQGSIINSEVWYLGAPTSNYALEGYTAFTRTWAKREPMLYVGGNDGMLHGFTAADGTERIAYVPRGVMRDLPKLTNPTFNNNHQYFVDGSPMTGDVFDSEWKTLLIGTLGAGGRGYFVLDVTNPGKTDGTGSSNFTETNANSLVVMDKTLPASTTTASNDDVDDLGHIFAKPVMDDANPQRTTQIVRMNDNRWAAVMGNGYNSANGRPVLLIQYLDGAKELLRIPALTTDTDNGLSAPRLVDISGDGRPDVVYAGDLKGNLWKFLINTEDASQWGVATWEGKAAGTPLFTANRGTGHSANTNSSTRQSITAAPSARVNDRTKTTGTGTSAVTGAVGGMMVAFGTGRNVTKLDQAELQQQTLYSVLDNTRYEREMTGTAPNEKPTGRVKVCATTTGVCAKLVKSSDDLPHAVAQSDLVQSTIPDTAAQTRDGRSFWKLNASTLNWADKKGWFMDFPLTRERLLKPMQFYDGSNLLMVPTQIPAKGSRLDPAIESCEGGAVDKESQYVTFINIMDGQAPRVPIIDGPNGLARYGMPPGALTMIVKGNRIHMRGRQPKQGGTGSDLVEEKMRRMPEMSLRPNWRQLK</sequence>
<accession>A0A9J9QA87</accession>
<keyword evidence="2" id="KW-0106">Calcium</keyword>
<keyword evidence="1" id="KW-0479">Metal-binding</keyword>
<dbReference type="EMBL" id="CP001392">
    <property type="protein sequence ID" value="ACM33974.1"/>
    <property type="molecule type" value="Genomic_DNA"/>
</dbReference>
<protein>
    <submittedName>
        <fullName evidence="6">Type 4 fimbrial biogenesis protein PilY1</fullName>
    </submittedName>
</protein>